<feature type="domain" description="FAS1" evidence="1">
    <location>
        <begin position="43"/>
        <end position="180"/>
    </location>
</feature>
<reference evidence="2 3" key="1">
    <citation type="submission" date="2018-10" db="EMBL/GenBank/DDBJ databases">
        <title>Genomic Encyclopedia of Archaeal and Bacterial Type Strains, Phase II (KMG-II): from individual species to whole genera.</title>
        <authorList>
            <person name="Goeker M."/>
        </authorList>
    </citation>
    <scope>NUCLEOTIDE SEQUENCE [LARGE SCALE GENOMIC DNA]</scope>
    <source>
        <strain evidence="2 3">DSM 18602</strain>
    </source>
</reference>
<sequence>MKILSHKKAAPGILLIRVIIVCIVTACFGCRDTELSYMVKERQSLMLDQIKQDTSLTLTIQALQIAKMDATLDTYGQFTFFAPNNNAWKQYIKGKGKAAITDFSTDQMKLVLTYLILPTRLYAANFVQGPQAVPSGAGDFLTLDISKGYKYNSIANGIAKVYQTDIAFSNGLVHKMDAVLDPPTLTVGQFLSQNPATYSVLTAGLQRAGLLDTLTLLNDKNNTRVALTLFAETNDVLKAAGITTFDNMPIADLKSLMQYHIIRGSAFSATYTPHTLAYPGLNLIERYDNTILTLDNSSWIYFNLADLKLINNSTIGLSASDILMRNGIVHNLDKHMVFDTTLDSKTSKRTQIWHYFSLATSYEWGVANFPPGSLPPTTASGSWRIYAESGTGTARGTINDLFYVPSALTDSLVTVVKSVRRGTYRIEANYKSGGRGTFQLMCGNDLIGKPLNYGTAYGPYLFEQKVFVGNYTFKQSGDIRLKFIPTIVGQLNLDSFVLTPIYK</sequence>
<protein>
    <submittedName>
        <fullName evidence="2">Putative surface protein with fasciclin (FAS1) repeats</fullName>
    </submittedName>
</protein>
<keyword evidence="3" id="KW-1185">Reference proteome</keyword>
<dbReference type="InterPro" id="IPR036378">
    <property type="entry name" value="FAS1_dom_sf"/>
</dbReference>
<dbReference type="AlphaFoldDB" id="A0A495IYH5"/>
<name>A0A495IYH5_9SPHI</name>
<dbReference type="GO" id="GO:0005615">
    <property type="term" value="C:extracellular space"/>
    <property type="evidence" value="ECO:0007669"/>
    <property type="project" value="TreeGrafter"/>
</dbReference>
<evidence type="ECO:0000313" key="2">
    <source>
        <dbReference type="EMBL" id="RKR81765.1"/>
    </source>
</evidence>
<dbReference type="EMBL" id="RBKU01000001">
    <property type="protein sequence ID" value="RKR81765.1"/>
    <property type="molecule type" value="Genomic_DNA"/>
</dbReference>
<evidence type="ECO:0000313" key="3">
    <source>
        <dbReference type="Proteomes" id="UP000268007"/>
    </source>
</evidence>
<dbReference type="InterPro" id="IPR000782">
    <property type="entry name" value="FAS1_domain"/>
</dbReference>
<dbReference type="Gene3D" id="2.30.180.10">
    <property type="entry name" value="FAS1 domain"/>
    <property type="match status" value="2"/>
</dbReference>
<proteinExistence type="predicted"/>
<gene>
    <name evidence="2" type="ORF">BDD43_1921</name>
</gene>
<dbReference type="PANTHER" id="PTHR10900:SF77">
    <property type="entry name" value="FI19380P1"/>
    <property type="match status" value="1"/>
</dbReference>
<dbReference type="Pfam" id="PF02469">
    <property type="entry name" value="Fasciclin"/>
    <property type="match status" value="2"/>
</dbReference>
<dbReference type="SMART" id="SM00554">
    <property type="entry name" value="FAS1"/>
    <property type="match status" value="2"/>
</dbReference>
<organism evidence="2 3">
    <name type="scientific">Mucilaginibacter gracilis</name>
    <dbReference type="NCBI Taxonomy" id="423350"/>
    <lineage>
        <taxon>Bacteria</taxon>
        <taxon>Pseudomonadati</taxon>
        <taxon>Bacteroidota</taxon>
        <taxon>Sphingobacteriia</taxon>
        <taxon>Sphingobacteriales</taxon>
        <taxon>Sphingobacteriaceae</taxon>
        <taxon>Mucilaginibacter</taxon>
    </lineage>
</organism>
<comment type="caution">
    <text evidence="2">The sequence shown here is derived from an EMBL/GenBank/DDBJ whole genome shotgun (WGS) entry which is preliminary data.</text>
</comment>
<dbReference type="Proteomes" id="UP000268007">
    <property type="component" value="Unassembled WGS sequence"/>
</dbReference>
<dbReference type="PANTHER" id="PTHR10900">
    <property type="entry name" value="PERIOSTIN-RELATED"/>
    <property type="match status" value="1"/>
</dbReference>
<dbReference type="SUPFAM" id="SSF82153">
    <property type="entry name" value="FAS1 domain"/>
    <property type="match status" value="2"/>
</dbReference>
<evidence type="ECO:0000259" key="1">
    <source>
        <dbReference type="PROSITE" id="PS50213"/>
    </source>
</evidence>
<feature type="domain" description="FAS1" evidence="1">
    <location>
        <begin position="184"/>
        <end position="336"/>
    </location>
</feature>
<dbReference type="PROSITE" id="PS50213">
    <property type="entry name" value="FAS1"/>
    <property type="match status" value="2"/>
</dbReference>
<accession>A0A495IYH5</accession>
<dbReference type="InterPro" id="IPR050904">
    <property type="entry name" value="Adhesion/Biosynth-related"/>
</dbReference>